<dbReference type="GO" id="GO:0005737">
    <property type="term" value="C:cytoplasm"/>
    <property type="evidence" value="ECO:0007669"/>
    <property type="project" value="UniProtKB-ARBA"/>
</dbReference>
<comment type="caution">
    <text evidence="13">The sequence shown here is derived from an EMBL/GenBank/DDBJ whole genome shotgun (WGS) entry which is preliminary data.</text>
</comment>
<keyword evidence="4 9" id="KW-0235">DNA replication</keyword>
<dbReference type="Pfam" id="PF13191">
    <property type="entry name" value="AAA_16"/>
    <property type="match status" value="1"/>
</dbReference>
<evidence type="ECO:0000259" key="12">
    <source>
        <dbReference type="Pfam" id="PF14629"/>
    </source>
</evidence>
<dbReference type="SUPFAM" id="SSF52540">
    <property type="entry name" value="P-loop containing nucleoside triphosphate hydrolases"/>
    <property type="match status" value="1"/>
</dbReference>
<feature type="domain" description="Orc1-like AAA ATPase" evidence="11">
    <location>
        <begin position="47"/>
        <end position="198"/>
    </location>
</feature>
<feature type="domain" description="Origin recognition complex subunit 4 C-terminal" evidence="12">
    <location>
        <begin position="237"/>
        <end position="422"/>
    </location>
</feature>
<dbReference type="PANTHER" id="PTHR12087">
    <property type="entry name" value="ORIGIN RECOGNITION COMPLEX SUBUNIT 4"/>
    <property type="match status" value="1"/>
</dbReference>
<dbReference type="PANTHER" id="PTHR12087:SF0">
    <property type="entry name" value="ORIGIN RECOGNITION COMPLEX SUBUNIT 4"/>
    <property type="match status" value="1"/>
</dbReference>
<evidence type="ECO:0000256" key="8">
    <source>
        <dbReference type="ARBA" id="ARBA00023242"/>
    </source>
</evidence>
<comment type="function">
    <text evidence="9">Component of the origin recognition complex (ORC) that binds origins of replication.</text>
</comment>
<dbReference type="GO" id="GO:0003688">
    <property type="term" value="F:DNA replication origin binding"/>
    <property type="evidence" value="ECO:0007669"/>
    <property type="project" value="TreeGrafter"/>
</dbReference>
<gene>
    <name evidence="13" type="ORF">SNE40_023331</name>
</gene>
<dbReference type="FunFam" id="3.40.50.300:FF:000649">
    <property type="entry name" value="Origin recognition complex subunit 4"/>
    <property type="match status" value="1"/>
</dbReference>
<evidence type="ECO:0000259" key="11">
    <source>
        <dbReference type="Pfam" id="PF13191"/>
    </source>
</evidence>
<comment type="similarity">
    <text evidence="2 9">Belongs to the ORC4 family.</text>
</comment>
<evidence type="ECO:0000256" key="2">
    <source>
        <dbReference type="ARBA" id="ARBA00005334"/>
    </source>
</evidence>
<keyword evidence="14" id="KW-1185">Reference proteome</keyword>
<dbReference type="Proteomes" id="UP001347796">
    <property type="component" value="Unassembled WGS sequence"/>
</dbReference>
<dbReference type="InterPro" id="IPR027417">
    <property type="entry name" value="P-loop_NTPase"/>
</dbReference>
<dbReference type="EMBL" id="JAZGQO010000021">
    <property type="protein sequence ID" value="KAK6166697.1"/>
    <property type="molecule type" value="Genomic_DNA"/>
</dbReference>
<evidence type="ECO:0000256" key="4">
    <source>
        <dbReference type="ARBA" id="ARBA00022705"/>
    </source>
</evidence>
<sequence length="441" mass="50001">MGRRKSTKSPSKESEELEIAGDESPIALVQMTLRQRLSQFSSPLAITGLEKEKKQLYNLIHRTSTTGESNSVLVIGPRGAGKSMLLKIVLSELGAEKDFKQNLLQVHLNGLLQTDDRIALKEITRQLQLENTVGDRVFGSFSENLQFLLDALKSGGQKSKPVLFILDEFDLFAHHRNQTLLYNLFDISQSAQTPVCVIGVTCRLDVMELLEKRVKSRFSHRQIHVFNALSYKDYCTVCRNLLSLSDQFPDKTFAKTWNHHIKELLQDSVVEEVLFRQYNLNKDVRGLQTLLVQPICQLSPVNPILTTSAIVDAFKLIATDSKAAMLHGISILELCLIIAMKHLSDIYEGEPFNFEMVYSEYMKFAKRKSGMQIFEKPVVLKAFEHLMALELIKTIDNGGTRIQKEYRLMSLLIHPTQITDALQKYPNCPTEVKQWATSALA</sequence>
<evidence type="ECO:0000256" key="5">
    <source>
        <dbReference type="ARBA" id="ARBA00022741"/>
    </source>
</evidence>
<evidence type="ECO:0000256" key="9">
    <source>
        <dbReference type="PIRNR" id="PIRNR007858"/>
    </source>
</evidence>
<evidence type="ECO:0000313" key="13">
    <source>
        <dbReference type="EMBL" id="KAK6166697.1"/>
    </source>
</evidence>
<keyword evidence="7 9" id="KW-0238">DNA-binding</keyword>
<evidence type="ECO:0000256" key="7">
    <source>
        <dbReference type="ARBA" id="ARBA00023125"/>
    </source>
</evidence>
<keyword evidence="6" id="KW-0067">ATP-binding</keyword>
<dbReference type="GO" id="GO:0005664">
    <property type="term" value="C:nuclear origin of replication recognition complex"/>
    <property type="evidence" value="ECO:0007669"/>
    <property type="project" value="TreeGrafter"/>
</dbReference>
<evidence type="ECO:0000256" key="6">
    <source>
        <dbReference type="ARBA" id="ARBA00022840"/>
    </source>
</evidence>
<dbReference type="GO" id="GO:0005524">
    <property type="term" value="F:ATP binding"/>
    <property type="evidence" value="ECO:0007669"/>
    <property type="project" value="UniProtKB-KW"/>
</dbReference>
<protein>
    <recommendedName>
        <fullName evidence="3 9">Origin recognition complex subunit 4</fullName>
    </recommendedName>
</protein>
<dbReference type="InterPro" id="IPR032705">
    <property type="entry name" value="ORC4_C"/>
</dbReference>
<dbReference type="CDD" id="cd00009">
    <property type="entry name" value="AAA"/>
    <property type="match status" value="1"/>
</dbReference>
<dbReference type="GO" id="GO:0006270">
    <property type="term" value="P:DNA replication initiation"/>
    <property type="evidence" value="ECO:0007669"/>
    <property type="project" value="TreeGrafter"/>
</dbReference>
<dbReference type="Gene3D" id="3.40.50.300">
    <property type="entry name" value="P-loop containing nucleotide triphosphate hydrolases"/>
    <property type="match status" value="1"/>
</dbReference>
<evidence type="ECO:0000256" key="10">
    <source>
        <dbReference type="SAM" id="MobiDB-lite"/>
    </source>
</evidence>
<dbReference type="InterPro" id="IPR016527">
    <property type="entry name" value="ORC4"/>
</dbReference>
<keyword evidence="5" id="KW-0547">Nucleotide-binding</keyword>
<keyword evidence="8 9" id="KW-0539">Nucleus</keyword>
<comment type="subcellular location">
    <subcellularLocation>
        <location evidence="1 9">Nucleus</location>
    </subcellularLocation>
</comment>
<dbReference type="InterPro" id="IPR041664">
    <property type="entry name" value="AAA_16"/>
</dbReference>
<reference evidence="13 14" key="1">
    <citation type="submission" date="2024-01" db="EMBL/GenBank/DDBJ databases">
        <title>The genome of the rayed Mediterranean limpet Patella caerulea (Linnaeus, 1758).</title>
        <authorList>
            <person name="Anh-Thu Weber A."/>
            <person name="Halstead-Nussloch G."/>
        </authorList>
    </citation>
    <scope>NUCLEOTIDE SEQUENCE [LARGE SCALE GENOMIC DNA]</scope>
    <source>
        <strain evidence="13">AATW-2023a</strain>
        <tissue evidence="13">Whole specimen</tissue>
    </source>
</reference>
<feature type="region of interest" description="Disordered" evidence="10">
    <location>
        <begin position="1"/>
        <end position="20"/>
    </location>
</feature>
<dbReference type="PIRSF" id="PIRSF007858">
    <property type="entry name" value="ORC4"/>
    <property type="match status" value="1"/>
</dbReference>
<organism evidence="13 14">
    <name type="scientific">Patella caerulea</name>
    <name type="common">Rayed Mediterranean limpet</name>
    <dbReference type="NCBI Taxonomy" id="87958"/>
    <lineage>
        <taxon>Eukaryota</taxon>
        <taxon>Metazoa</taxon>
        <taxon>Spiralia</taxon>
        <taxon>Lophotrochozoa</taxon>
        <taxon>Mollusca</taxon>
        <taxon>Gastropoda</taxon>
        <taxon>Patellogastropoda</taxon>
        <taxon>Patelloidea</taxon>
        <taxon>Patellidae</taxon>
        <taxon>Patella</taxon>
    </lineage>
</organism>
<proteinExistence type="inferred from homology"/>
<name>A0AAN8IWW4_PATCE</name>
<evidence type="ECO:0000313" key="14">
    <source>
        <dbReference type="Proteomes" id="UP001347796"/>
    </source>
</evidence>
<evidence type="ECO:0000256" key="3">
    <source>
        <dbReference type="ARBA" id="ARBA00019083"/>
    </source>
</evidence>
<dbReference type="AlphaFoldDB" id="A0AAN8IWW4"/>
<evidence type="ECO:0000256" key="1">
    <source>
        <dbReference type="ARBA" id="ARBA00004123"/>
    </source>
</evidence>
<dbReference type="Pfam" id="PF14629">
    <property type="entry name" value="ORC4_C"/>
    <property type="match status" value="1"/>
</dbReference>
<accession>A0AAN8IWW4</accession>